<dbReference type="RefSeq" id="WP_106727136.1">
    <property type="nucleotide sequence ID" value="NZ_PXYL01000025.1"/>
</dbReference>
<protein>
    <submittedName>
        <fullName evidence="1">Uncharacterized protein</fullName>
    </submittedName>
</protein>
<dbReference type="Proteomes" id="UP000240653">
    <property type="component" value="Unassembled WGS sequence"/>
</dbReference>
<organism evidence="1 2">
    <name type="scientific">Pseudaminobacter soli</name>
    <name type="common">ex Li et al. 2025</name>
    <dbReference type="NCBI Taxonomy" id="1295366"/>
    <lineage>
        <taxon>Bacteria</taxon>
        <taxon>Pseudomonadati</taxon>
        <taxon>Pseudomonadota</taxon>
        <taxon>Alphaproteobacteria</taxon>
        <taxon>Hyphomicrobiales</taxon>
        <taxon>Phyllobacteriaceae</taxon>
        <taxon>Pseudaminobacter</taxon>
    </lineage>
</organism>
<evidence type="ECO:0000313" key="2">
    <source>
        <dbReference type="Proteomes" id="UP000240653"/>
    </source>
</evidence>
<proteinExistence type="predicted"/>
<reference evidence="1 2" key="1">
    <citation type="submission" date="2018-03" db="EMBL/GenBank/DDBJ databases">
        <title>The draft genome of Mesorhizobium soli JCM 19897.</title>
        <authorList>
            <person name="Li L."/>
            <person name="Liu L."/>
            <person name="Liang L."/>
            <person name="Wang T."/>
            <person name="Zhang X."/>
        </authorList>
    </citation>
    <scope>NUCLEOTIDE SEQUENCE [LARGE SCALE GENOMIC DNA]</scope>
    <source>
        <strain evidence="1 2">JCM 19897</strain>
    </source>
</reference>
<name>A0A2P7RXI0_9HYPH</name>
<sequence length="62" mass="6149">MRFSAATTAERLLPAPLAGAQIVSNPATATTIVFAAVAGFPAPSSAGLVSTFVPAAQAQEAY</sequence>
<dbReference type="AlphaFoldDB" id="A0A2P7RXI0"/>
<gene>
    <name evidence="1" type="ORF">C7I85_27180</name>
</gene>
<keyword evidence="2" id="KW-1185">Reference proteome</keyword>
<comment type="caution">
    <text evidence="1">The sequence shown here is derived from an EMBL/GenBank/DDBJ whole genome shotgun (WGS) entry which is preliminary data.</text>
</comment>
<accession>A0A2P7RXI0</accession>
<evidence type="ECO:0000313" key="1">
    <source>
        <dbReference type="EMBL" id="PSJ54930.1"/>
    </source>
</evidence>
<dbReference type="EMBL" id="PXYL01000025">
    <property type="protein sequence ID" value="PSJ54930.1"/>
    <property type="molecule type" value="Genomic_DNA"/>
</dbReference>